<dbReference type="GO" id="GO:0016020">
    <property type="term" value="C:membrane"/>
    <property type="evidence" value="ECO:0007669"/>
    <property type="project" value="UniProtKB-SubCell"/>
</dbReference>
<evidence type="ECO:0000256" key="4">
    <source>
        <dbReference type="ARBA" id="ARBA00022989"/>
    </source>
</evidence>
<accession>A0A0A8X3Z2</accession>
<reference evidence="7 8" key="1">
    <citation type="submission" date="2013-06" db="EMBL/GenBank/DDBJ databases">
        <title>Whole genome shotgun sequence of Bacillus selenatarsenatis SF-1.</title>
        <authorList>
            <person name="Kuroda M."/>
            <person name="Sei K."/>
            <person name="Yamashita M."/>
            <person name="Ike M."/>
        </authorList>
    </citation>
    <scope>NUCLEOTIDE SEQUENCE [LARGE SCALE GENOMIC DNA]</scope>
    <source>
        <strain evidence="7 8">SF-1</strain>
    </source>
</reference>
<evidence type="ECO:0000256" key="5">
    <source>
        <dbReference type="ARBA" id="ARBA00023136"/>
    </source>
</evidence>
<dbReference type="PANTHER" id="PTHR34478">
    <property type="entry name" value="PROTEIN LEMA"/>
    <property type="match status" value="1"/>
</dbReference>
<dbReference type="PANTHER" id="PTHR34478:SF2">
    <property type="entry name" value="MEMBRANE PROTEIN"/>
    <property type="match status" value="1"/>
</dbReference>
<feature type="transmembrane region" description="Helical" evidence="6">
    <location>
        <begin position="45"/>
        <end position="67"/>
    </location>
</feature>
<dbReference type="InterPro" id="IPR023353">
    <property type="entry name" value="LemA-like_dom_sf"/>
</dbReference>
<keyword evidence="8" id="KW-1185">Reference proteome</keyword>
<evidence type="ECO:0000256" key="1">
    <source>
        <dbReference type="ARBA" id="ARBA00004167"/>
    </source>
</evidence>
<comment type="caution">
    <text evidence="7">The sequence shown here is derived from an EMBL/GenBank/DDBJ whole genome shotgun (WGS) entry which is preliminary data.</text>
</comment>
<protein>
    <submittedName>
        <fullName evidence="7">LemA family protein</fullName>
    </submittedName>
</protein>
<name>A0A0A8X3Z2_MESS1</name>
<evidence type="ECO:0000313" key="7">
    <source>
        <dbReference type="EMBL" id="GAM13752.1"/>
    </source>
</evidence>
<keyword evidence="5 6" id="KW-0472">Membrane</keyword>
<proteinExistence type="inferred from homology"/>
<dbReference type="AlphaFoldDB" id="A0A0A8X3Z2"/>
<gene>
    <name evidence="7" type="ORF">SAMD00020551_1898</name>
</gene>
<dbReference type="Pfam" id="PF04011">
    <property type="entry name" value="LemA"/>
    <property type="match status" value="1"/>
</dbReference>
<keyword evidence="4 6" id="KW-1133">Transmembrane helix</keyword>
<comment type="similarity">
    <text evidence="2">Belongs to the LemA family.</text>
</comment>
<keyword evidence="3 6" id="KW-0812">Transmembrane</keyword>
<dbReference type="SUPFAM" id="SSF140478">
    <property type="entry name" value="LemA-like"/>
    <property type="match status" value="1"/>
</dbReference>
<evidence type="ECO:0000313" key="8">
    <source>
        <dbReference type="Proteomes" id="UP000031014"/>
    </source>
</evidence>
<organism evidence="7 8">
    <name type="scientific">Mesobacillus selenatarsenatis (strain DSM 18680 / JCM 14380 / FERM P-15431 / SF-1)</name>
    <dbReference type="NCBI Taxonomy" id="1321606"/>
    <lineage>
        <taxon>Bacteria</taxon>
        <taxon>Bacillati</taxon>
        <taxon>Bacillota</taxon>
        <taxon>Bacilli</taxon>
        <taxon>Bacillales</taxon>
        <taxon>Bacillaceae</taxon>
        <taxon>Mesobacillus</taxon>
    </lineage>
</organism>
<evidence type="ECO:0000256" key="6">
    <source>
        <dbReference type="SAM" id="Phobius"/>
    </source>
</evidence>
<dbReference type="EMBL" id="BASE01000041">
    <property type="protein sequence ID" value="GAM13752.1"/>
    <property type="molecule type" value="Genomic_DNA"/>
</dbReference>
<dbReference type="InterPro" id="IPR007156">
    <property type="entry name" value="MamQ_LemA"/>
</dbReference>
<evidence type="ECO:0000256" key="2">
    <source>
        <dbReference type="ARBA" id="ARBA00008854"/>
    </source>
</evidence>
<sequence length="230" mass="25492">MEKLKDKVPRQEIINSPKFKTISIEGKIRASTYNKELGVARMKKGLGIVIGLLVILGIFIMMGVGSYNNFVAEEENVNNAYAQVENQLQRRLDLIPNLVNSVKGYAAHEKEVIQSISDARARLAGANTPEEQATANAELSSALSRLLVVVENYPNLKADKQFTQLMDELAGTENRLAVARKDYNDQVSVYNRKVKQFPGAIIANITGFDEKEYFQADPQAQEAPEVDFGG</sequence>
<evidence type="ECO:0000256" key="3">
    <source>
        <dbReference type="ARBA" id="ARBA00022692"/>
    </source>
</evidence>
<dbReference type="Gene3D" id="1.20.1440.20">
    <property type="entry name" value="LemA-like domain"/>
    <property type="match status" value="1"/>
</dbReference>
<dbReference type="Proteomes" id="UP000031014">
    <property type="component" value="Unassembled WGS sequence"/>
</dbReference>
<comment type="subcellular location">
    <subcellularLocation>
        <location evidence="1">Membrane</location>
        <topology evidence="1">Single-pass membrane protein</topology>
    </subcellularLocation>
</comment>